<dbReference type="Pfam" id="PF00440">
    <property type="entry name" value="TetR_N"/>
    <property type="match status" value="1"/>
</dbReference>
<evidence type="ECO:0000313" key="6">
    <source>
        <dbReference type="Proteomes" id="UP000274556"/>
    </source>
</evidence>
<dbReference type="Pfam" id="PF14246">
    <property type="entry name" value="TetR_C_7"/>
    <property type="match status" value="1"/>
</dbReference>
<reference evidence="5 6" key="1">
    <citation type="submission" date="2018-10" db="EMBL/GenBank/DDBJ databases">
        <title>Genomic Encyclopedia of Archaeal and Bacterial Type Strains, Phase II (KMG-II): from individual species to whole genera.</title>
        <authorList>
            <person name="Goeker M."/>
        </authorList>
    </citation>
    <scope>NUCLEOTIDE SEQUENCE [LARGE SCALE GENOMIC DNA]</scope>
    <source>
        <strain evidence="5 6">DSM 235</strain>
    </source>
</reference>
<feature type="domain" description="HTH tetR-type" evidence="4">
    <location>
        <begin position="26"/>
        <end position="86"/>
    </location>
</feature>
<dbReference type="PANTHER" id="PTHR30055">
    <property type="entry name" value="HTH-TYPE TRANSCRIPTIONAL REGULATOR RUTR"/>
    <property type="match status" value="1"/>
</dbReference>
<dbReference type="InterPro" id="IPR050109">
    <property type="entry name" value="HTH-type_TetR-like_transc_reg"/>
</dbReference>
<dbReference type="SUPFAM" id="SSF46689">
    <property type="entry name" value="Homeodomain-like"/>
    <property type="match status" value="1"/>
</dbReference>
<gene>
    <name evidence="5" type="ORF">BDD21_3240</name>
</gene>
<dbReference type="InterPro" id="IPR039536">
    <property type="entry name" value="TetR_C_Proteobacteria"/>
</dbReference>
<dbReference type="OrthoDB" id="8535430at2"/>
<keyword evidence="6" id="KW-1185">Reference proteome</keyword>
<dbReference type="GO" id="GO:0000976">
    <property type="term" value="F:transcription cis-regulatory region binding"/>
    <property type="evidence" value="ECO:0007669"/>
    <property type="project" value="TreeGrafter"/>
</dbReference>
<dbReference type="InterPro" id="IPR009057">
    <property type="entry name" value="Homeodomain-like_sf"/>
</dbReference>
<name>A0A495V8U4_9GAMM</name>
<sequence>MPRPEAGASGGPDTPRAAGRGRPPDPAKHAAILAAARRLFFSGSIQALNMEAVARASGVSKVTVYSHFGDLQGLIRAVVLLQRSEMTAALDDLPSGQRGLKQALIDLGCALMGFLSSDDYVALQRMLATLAREETWLGALVYRDGAEATRDRLAARLAEASARGDLRAHDSRLAAEQLLGMWQGIQTTGLLSGGCPRPDAEELRRRVECGVDVLLRAYAPEGIDRKTDRSG</sequence>
<organism evidence="5 6">
    <name type="scientific">Thiocapsa rosea</name>
    <dbReference type="NCBI Taxonomy" id="69360"/>
    <lineage>
        <taxon>Bacteria</taxon>
        <taxon>Pseudomonadati</taxon>
        <taxon>Pseudomonadota</taxon>
        <taxon>Gammaproteobacteria</taxon>
        <taxon>Chromatiales</taxon>
        <taxon>Chromatiaceae</taxon>
        <taxon>Thiocapsa</taxon>
    </lineage>
</organism>
<dbReference type="GO" id="GO:0003700">
    <property type="term" value="F:DNA-binding transcription factor activity"/>
    <property type="evidence" value="ECO:0007669"/>
    <property type="project" value="TreeGrafter"/>
</dbReference>
<feature type="DNA-binding region" description="H-T-H motif" evidence="2">
    <location>
        <begin position="49"/>
        <end position="68"/>
    </location>
</feature>
<accession>A0A495V8U4</accession>
<dbReference type="Gene3D" id="1.10.10.60">
    <property type="entry name" value="Homeodomain-like"/>
    <property type="match status" value="1"/>
</dbReference>
<comment type="caution">
    <text evidence="5">The sequence shown here is derived from an EMBL/GenBank/DDBJ whole genome shotgun (WGS) entry which is preliminary data.</text>
</comment>
<dbReference type="Gene3D" id="1.10.357.10">
    <property type="entry name" value="Tetracycline Repressor, domain 2"/>
    <property type="match status" value="1"/>
</dbReference>
<evidence type="ECO:0000256" key="1">
    <source>
        <dbReference type="ARBA" id="ARBA00023125"/>
    </source>
</evidence>
<dbReference type="EMBL" id="RBXL01000001">
    <property type="protein sequence ID" value="RKT45766.1"/>
    <property type="molecule type" value="Genomic_DNA"/>
</dbReference>
<dbReference type="PRINTS" id="PR00455">
    <property type="entry name" value="HTHTETR"/>
</dbReference>
<dbReference type="PROSITE" id="PS50977">
    <property type="entry name" value="HTH_TETR_2"/>
    <property type="match status" value="1"/>
</dbReference>
<feature type="compositionally biased region" description="Low complexity" evidence="3">
    <location>
        <begin position="11"/>
        <end position="21"/>
    </location>
</feature>
<evidence type="ECO:0000313" key="5">
    <source>
        <dbReference type="EMBL" id="RKT45766.1"/>
    </source>
</evidence>
<dbReference type="RefSeq" id="WP_120797970.1">
    <property type="nucleotide sequence ID" value="NZ_RBXL01000001.1"/>
</dbReference>
<dbReference type="AlphaFoldDB" id="A0A495V8U4"/>
<dbReference type="InterPro" id="IPR036271">
    <property type="entry name" value="Tet_transcr_reg_TetR-rel_C_sf"/>
</dbReference>
<evidence type="ECO:0000256" key="3">
    <source>
        <dbReference type="SAM" id="MobiDB-lite"/>
    </source>
</evidence>
<dbReference type="SUPFAM" id="SSF48498">
    <property type="entry name" value="Tetracyclin repressor-like, C-terminal domain"/>
    <property type="match status" value="1"/>
</dbReference>
<proteinExistence type="predicted"/>
<feature type="region of interest" description="Disordered" evidence="3">
    <location>
        <begin position="1"/>
        <end position="27"/>
    </location>
</feature>
<dbReference type="PANTHER" id="PTHR30055:SF146">
    <property type="entry name" value="HTH-TYPE TRANSCRIPTIONAL DUAL REGULATOR CECR"/>
    <property type="match status" value="1"/>
</dbReference>
<evidence type="ECO:0000256" key="2">
    <source>
        <dbReference type="PROSITE-ProRule" id="PRU00335"/>
    </source>
</evidence>
<evidence type="ECO:0000259" key="4">
    <source>
        <dbReference type="PROSITE" id="PS50977"/>
    </source>
</evidence>
<dbReference type="Proteomes" id="UP000274556">
    <property type="component" value="Unassembled WGS sequence"/>
</dbReference>
<dbReference type="InterPro" id="IPR001647">
    <property type="entry name" value="HTH_TetR"/>
</dbReference>
<protein>
    <submittedName>
        <fullName evidence="5">TetR family transcriptional regulator</fullName>
    </submittedName>
</protein>
<keyword evidence="1 2" id="KW-0238">DNA-binding</keyword>